<dbReference type="GO" id="GO:0005737">
    <property type="term" value="C:cytoplasm"/>
    <property type="evidence" value="ECO:0007669"/>
    <property type="project" value="TreeGrafter"/>
</dbReference>
<name>A0A0A7CNP0_ACHHY</name>
<dbReference type="Gene3D" id="3.90.1200.10">
    <property type="match status" value="1"/>
</dbReference>
<dbReference type="GO" id="GO:0006646">
    <property type="term" value="P:phosphatidylethanolamine biosynthetic process"/>
    <property type="evidence" value="ECO:0007669"/>
    <property type="project" value="TreeGrafter"/>
</dbReference>
<feature type="chain" id="PRO_5002038169" description="ethanolamine kinase" evidence="4">
    <location>
        <begin position="24"/>
        <end position="186"/>
    </location>
</feature>
<comment type="pathway">
    <text evidence="1">Phospholipid metabolism; phosphatidylethanolamine biosynthesis; phosphatidylethanolamine from ethanolamine: step 1/3.</text>
</comment>
<proteinExistence type="inferred from homology"/>
<evidence type="ECO:0000256" key="3">
    <source>
        <dbReference type="ARBA" id="ARBA00038874"/>
    </source>
</evidence>
<accession>A0A0A7CNP0</accession>
<dbReference type="SUPFAM" id="SSF56112">
    <property type="entry name" value="Protein kinase-like (PK-like)"/>
    <property type="match status" value="1"/>
</dbReference>
<comment type="similarity">
    <text evidence="2">Belongs to the choline/ethanolamine kinase family.</text>
</comment>
<evidence type="ECO:0000256" key="1">
    <source>
        <dbReference type="ARBA" id="ARBA00037883"/>
    </source>
</evidence>
<evidence type="ECO:0000256" key="4">
    <source>
        <dbReference type="SAM" id="SignalP"/>
    </source>
</evidence>
<keyword evidence="4" id="KW-0732">Signal</keyword>
<dbReference type="EC" id="2.7.1.82" evidence="3"/>
<protein>
    <recommendedName>
        <fullName evidence="3">ethanolamine kinase</fullName>
        <ecNumber evidence="3">2.7.1.82</ecNumber>
    </recommendedName>
</protein>
<dbReference type="InterPro" id="IPR011009">
    <property type="entry name" value="Kinase-like_dom_sf"/>
</dbReference>
<dbReference type="EMBL" id="KM038558">
    <property type="protein sequence ID" value="AIG56019.1"/>
    <property type="molecule type" value="Genomic_DNA"/>
</dbReference>
<reference evidence="5" key="1">
    <citation type="journal article" date="2014" name="Genome Biol. Evol.">
        <title>The secreted proteins of Achlya hypogyna and Thraustotheca clavata identify the ancestral oomycete secretome and reveal gene acquisitions by horizontal gene transfer.</title>
        <authorList>
            <person name="Misner I."/>
            <person name="Blouin N."/>
            <person name="Leonard G."/>
            <person name="Richards T.A."/>
            <person name="Lane C.E."/>
        </authorList>
    </citation>
    <scope>NUCLEOTIDE SEQUENCE</scope>
    <source>
        <strain evidence="5">ATCC 48635</strain>
    </source>
</reference>
<organism evidence="5">
    <name type="scientific">Achlya hypogyna</name>
    <name type="common">Oomycete</name>
    <name type="synonym">Protoachlya hypogyna</name>
    <dbReference type="NCBI Taxonomy" id="1202772"/>
    <lineage>
        <taxon>Eukaryota</taxon>
        <taxon>Sar</taxon>
        <taxon>Stramenopiles</taxon>
        <taxon>Oomycota</taxon>
        <taxon>Saprolegniomycetes</taxon>
        <taxon>Saprolegniales</taxon>
        <taxon>Achlyaceae</taxon>
        <taxon>Achlya</taxon>
    </lineage>
</organism>
<dbReference type="Pfam" id="PF01633">
    <property type="entry name" value="Choline_kinase"/>
    <property type="match status" value="1"/>
</dbReference>
<sequence>MTWILHGLMAQALVYRWYSLVQAWYTDERVDWAGFGRDAAHVAELVAAVPSPDVFGHNDFNCYNIILAADDAVPIDFEYPHANPRGVDIANHFADTGRRCAVAYLGEDCEAAARDKLHLEELLHGLVANLHWANSSFLQVTTDAGTFHYKDNMFDRWSLLGALKTCAVETVEKRTKQRLSIGDVGN</sequence>
<dbReference type="PANTHER" id="PTHR22603:SF66">
    <property type="entry name" value="ETHANOLAMINE KINASE"/>
    <property type="match status" value="1"/>
</dbReference>
<dbReference type="AlphaFoldDB" id="A0A0A7CNP0"/>
<evidence type="ECO:0000256" key="2">
    <source>
        <dbReference type="ARBA" id="ARBA00038211"/>
    </source>
</evidence>
<evidence type="ECO:0000313" key="5">
    <source>
        <dbReference type="EMBL" id="AIG56019.1"/>
    </source>
</evidence>
<dbReference type="PANTHER" id="PTHR22603">
    <property type="entry name" value="CHOLINE/ETHANOALAMINE KINASE"/>
    <property type="match status" value="1"/>
</dbReference>
<dbReference type="GO" id="GO:0004305">
    <property type="term" value="F:ethanolamine kinase activity"/>
    <property type="evidence" value="ECO:0007669"/>
    <property type="project" value="UniProtKB-EC"/>
</dbReference>
<feature type="signal peptide" evidence="4">
    <location>
        <begin position="1"/>
        <end position="23"/>
    </location>
</feature>